<name>A0A381TKE9_9ZZZZ</name>
<keyword evidence="1" id="KW-0472">Membrane</keyword>
<reference evidence="2" key="1">
    <citation type="submission" date="2018-05" db="EMBL/GenBank/DDBJ databases">
        <authorList>
            <person name="Lanie J.A."/>
            <person name="Ng W.-L."/>
            <person name="Kazmierczak K.M."/>
            <person name="Andrzejewski T.M."/>
            <person name="Davidsen T.M."/>
            <person name="Wayne K.J."/>
            <person name="Tettelin H."/>
            <person name="Glass J.I."/>
            <person name="Rusch D."/>
            <person name="Podicherti R."/>
            <person name="Tsui H.-C.T."/>
            <person name="Winkler M.E."/>
        </authorList>
    </citation>
    <scope>NUCLEOTIDE SEQUENCE</scope>
</reference>
<dbReference type="AlphaFoldDB" id="A0A381TKE9"/>
<evidence type="ECO:0000313" key="2">
    <source>
        <dbReference type="EMBL" id="SVA14443.1"/>
    </source>
</evidence>
<dbReference type="EMBL" id="UINC01004454">
    <property type="protein sequence ID" value="SVA14443.1"/>
    <property type="molecule type" value="Genomic_DNA"/>
</dbReference>
<evidence type="ECO:0000256" key="1">
    <source>
        <dbReference type="SAM" id="Phobius"/>
    </source>
</evidence>
<keyword evidence="1" id="KW-0812">Transmembrane</keyword>
<accession>A0A381TKE9</accession>
<proteinExistence type="predicted"/>
<organism evidence="2">
    <name type="scientific">marine metagenome</name>
    <dbReference type="NCBI Taxonomy" id="408172"/>
    <lineage>
        <taxon>unclassified sequences</taxon>
        <taxon>metagenomes</taxon>
        <taxon>ecological metagenomes</taxon>
    </lineage>
</organism>
<sequence>MKNLVKVMFGGIIGASVLAGGVALAHGWAGEGYGWGHGGMYGSGCRNLQQVPEGYGRWGRRGHRFPGMFNHGFQGRMYGGSGMG</sequence>
<protein>
    <submittedName>
        <fullName evidence="2">Uncharacterized protein</fullName>
    </submittedName>
</protein>
<feature type="transmembrane region" description="Helical" evidence="1">
    <location>
        <begin position="7"/>
        <end position="29"/>
    </location>
</feature>
<keyword evidence="1" id="KW-1133">Transmembrane helix</keyword>
<gene>
    <name evidence="2" type="ORF">METZ01_LOCUS67297</name>
</gene>